<dbReference type="PANTHER" id="PTHR34404:SF2">
    <property type="entry name" value="CONSERVED SERINE RICH PROTEIN"/>
    <property type="match status" value="1"/>
</dbReference>
<reference evidence="3" key="1">
    <citation type="submission" date="2018-06" db="EMBL/GenBank/DDBJ databases">
        <authorList>
            <person name="Zhirakovskaya E."/>
        </authorList>
    </citation>
    <scope>NUCLEOTIDE SEQUENCE</scope>
</reference>
<proteinExistence type="predicted"/>
<gene>
    <name evidence="3" type="ORF">MNBD_GAMMA05-2462</name>
</gene>
<organism evidence="3">
    <name type="scientific">hydrothermal vent metagenome</name>
    <dbReference type="NCBI Taxonomy" id="652676"/>
    <lineage>
        <taxon>unclassified sequences</taxon>
        <taxon>metagenomes</taxon>
        <taxon>ecological metagenomes</taxon>
    </lineage>
</organism>
<dbReference type="InterPro" id="IPR013429">
    <property type="entry name" value="Regulatory_FmdB_Zinc_ribbon"/>
</dbReference>
<dbReference type="Pfam" id="PF09723">
    <property type="entry name" value="Zn_ribbon_8"/>
    <property type="match status" value="1"/>
</dbReference>
<feature type="compositionally biased region" description="Basic and acidic residues" evidence="1">
    <location>
        <begin position="70"/>
        <end position="93"/>
    </location>
</feature>
<evidence type="ECO:0000259" key="2">
    <source>
        <dbReference type="SMART" id="SM00834"/>
    </source>
</evidence>
<accession>A0A3B0WXK3</accession>
<dbReference type="NCBIfam" id="TIGR02605">
    <property type="entry name" value="CxxC_CxxC_SSSS"/>
    <property type="match status" value="1"/>
</dbReference>
<dbReference type="EMBL" id="UOFE01000048">
    <property type="protein sequence ID" value="VAW55427.1"/>
    <property type="molecule type" value="Genomic_DNA"/>
</dbReference>
<evidence type="ECO:0000313" key="3">
    <source>
        <dbReference type="EMBL" id="VAW55427.1"/>
    </source>
</evidence>
<name>A0A3B0WXK3_9ZZZZ</name>
<feature type="domain" description="Putative regulatory protein FmdB zinc ribbon" evidence="2">
    <location>
        <begin position="1"/>
        <end position="42"/>
    </location>
</feature>
<feature type="region of interest" description="Disordered" evidence="1">
    <location>
        <begin position="60"/>
        <end position="100"/>
    </location>
</feature>
<protein>
    <recommendedName>
        <fullName evidence="2">Putative regulatory protein FmdB zinc ribbon domain-containing protein</fullName>
    </recommendedName>
</protein>
<dbReference type="PANTHER" id="PTHR34404">
    <property type="entry name" value="REGULATORY PROTEIN, FMDB FAMILY"/>
    <property type="match status" value="1"/>
</dbReference>
<dbReference type="AlphaFoldDB" id="A0A3B0WXK3"/>
<sequence length="100" mass="11033">MPFYEYQCSKCGHEEEVLQKISDKPLKKCVACGKSTMKKKVSAAAFRLKGGGWYETDFKSGNKKNVAGDVKADKKSAETKKPADKKPKGDSTKAKKVKKT</sequence>
<dbReference type="SMART" id="SM00834">
    <property type="entry name" value="CxxC_CXXC_SSSS"/>
    <property type="match status" value="1"/>
</dbReference>
<evidence type="ECO:0000256" key="1">
    <source>
        <dbReference type="SAM" id="MobiDB-lite"/>
    </source>
</evidence>